<reference evidence="1 2" key="1">
    <citation type="submission" date="2016-11" db="EMBL/GenBank/DDBJ databases">
        <title>Complete genome sequence of Streptomyces niveus SCSIO 3406.</title>
        <authorList>
            <person name="Zhu Q."/>
            <person name="Cheng W."/>
            <person name="Song Y."/>
            <person name="Li Q."/>
            <person name="Ju J."/>
        </authorList>
    </citation>
    <scope>NUCLEOTIDE SEQUENCE [LARGE SCALE GENOMIC DNA]</scope>
    <source>
        <strain evidence="1 2">SCSIO 3406</strain>
    </source>
</reference>
<name>A0A1U9QVH3_STRNV</name>
<dbReference type="EMBL" id="CP018047">
    <property type="protein sequence ID" value="AQU67821.1"/>
    <property type="molecule type" value="Genomic_DNA"/>
</dbReference>
<keyword evidence="2" id="KW-1185">Reference proteome</keyword>
<dbReference type="AlphaFoldDB" id="A0A1U9QVH3"/>
<accession>A0A1U9QVH3</accession>
<dbReference type="OrthoDB" id="4175099at2"/>
<organism evidence="1 2">
    <name type="scientific">Streptomyces niveus</name>
    <name type="common">Streptomyces spheroides</name>
    <dbReference type="NCBI Taxonomy" id="193462"/>
    <lineage>
        <taxon>Bacteria</taxon>
        <taxon>Bacillati</taxon>
        <taxon>Actinomycetota</taxon>
        <taxon>Actinomycetes</taxon>
        <taxon>Kitasatosporales</taxon>
        <taxon>Streptomycetaceae</taxon>
        <taxon>Streptomyces</taxon>
    </lineage>
</organism>
<evidence type="ECO:0000313" key="1">
    <source>
        <dbReference type="EMBL" id="AQU67821.1"/>
    </source>
</evidence>
<sequence length="220" mass="24369">MSNPTTTWFDTLTASVQALGAATREYRMAERAAHNALWNTDPTRVFPVAGAVNLPPRDSVRPHHDALRQLRALHTEMLERTRTLYENTAVAYAHGAAAALQSVLVGERPQYVELRRHGGHYVRPTGVLPDLRTPLNDWPGNGGLATLREQVTEREHARAVVEDFDFFSDLAGCVIPEWSRASEQAADLADRAHAYGETAESALYFVLLTGRTPRDGEDGR</sequence>
<dbReference type="Proteomes" id="UP000189677">
    <property type="component" value="Chromosome"/>
</dbReference>
<gene>
    <name evidence="1" type="ORF">BBN63_17830</name>
</gene>
<dbReference type="KEGG" id="snw:BBN63_17830"/>
<evidence type="ECO:0000313" key="2">
    <source>
        <dbReference type="Proteomes" id="UP000189677"/>
    </source>
</evidence>
<dbReference type="RefSeq" id="WP_078076397.1">
    <property type="nucleotide sequence ID" value="NZ_CP018047.1"/>
</dbReference>
<protein>
    <submittedName>
        <fullName evidence="1">Uncharacterized protein</fullName>
    </submittedName>
</protein>
<proteinExistence type="predicted"/>